<protein>
    <recommendedName>
        <fullName evidence="4">PAAR domain-containing protein</fullName>
    </recommendedName>
</protein>
<name>A0A7I8BNM4_9BURK</name>
<dbReference type="CDD" id="cd14744">
    <property type="entry name" value="PAAR_CT_2"/>
    <property type="match status" value="1"/>
</dbReference>
<dbReference type="RefSeq" id="WP_180723850.1">
    <property type="nucleotide sequence ID" value="NZ_AP023175.1"/>
</dbReference>
<accession>A0A7I8BNM4</accession>
<dbReference type="AlphaFoldDB" id="A0A7I8BNM4"/>
<evidence type="ECO:0000313" key="2">
    <source>
        <dbReference type="EMBL" id="BCF90336.1"/>
    </source>
</evidence>
<feature type="region of interest" description="Disordered" evidence="1">
    <location>
        <begin position="85"/>
        <end position="135"/>
    </location>
</feature>
<gene>
    <name evidence="2" type="ORF">PPGU16_34030</name>
</gene>
<dbReference type="Gene3D" id="2.60.200.60">
    <property type="match status" value="1"/>
</dbReference>
<proteinExistence type="predicted"/>
<evidence type="ECO:0000256" key="1">
    <source>
        <dbReference type="SAM" id="MobiDB-lite"/>
    </source>
</evidence>
<organism evidence="2 3">
    <name type="scientific">Paraburkholderia largidicola</name>
    <dbReference type="NCBI Taxonomy" id="3014751"/>
    <lineage>
        <taxon>Bacteria</taxon>
        <taxon>Pseudomonadati</taxon>
        <taxon>Pseudomonadota</taxon>
        <taxon>Betaproteobacteria</taxon>
        <taxon>Burkholderiales</taxon>
        <taxon>Burkholderiaceae</taxon>
        <taxon>Paraburkholderia</taxon>
    </lineage>
</organism>
<dbReference type="KEGG" id="plad:PPGU16_34030"/>
<dbReference type="Pfam" id="PF05488">
    <property type="entry name" value="PAAR_motif"/>
    <property type="match status" value="1"/>
</dbReference>
<evidence type="ECO:0008006" key="4">
    <source>
        <dbReference type="Google" id="ProtNLM"/>
    </source>
</evidence>
<sequence>MHRKIILVGDVTDHGGTVLTGSPDKTFDRVAIARVGDTVSCPKHGNNAIVSGNSAVSIDGKAAAVEGGKTACGSRLIASQTMFNTTESRQDKNGRYANPLWDHSSPAQPVYNPYHASPFLPDEPTFSQVPPDNGA</sequence>
<dbReference type="InterPro" id="IPR008727">
    <property type="entry name" value="PAAR_motif"/>
</dbReference>
<dbReference type="Proteomes" id="UP000510888">
    <property type="component" value="Chromosome 2"/>
</dbReference>
<reference evidence="2 3" key="1">
    <citation type="journal article" date="2020" name="Genes (Basel)">
        <title>Genomic Comparison of Insect Gut Symbionts from Divergent Burkholderia Subclades.</title>
        <authorList>
            <person name="Takeshita K."/>
            <person name="Kikuchi Y."/>
        </authorList>
    </citation>
    <scope>NUCLEOTIDE SEQUENCE [LARGE SCALE GENOMIC DNA]</scope>
    <source>
        <strain evidence="2 3">PGU16</strain>
    </source>
</reference>
<dbReference type="EMBL" id="AP023175">
    <property type="protein sequence ID" value="BCF90336.1"/>
    <property type="molecule type" value="Genomic_DNA"/>
</dbReference>
<keyword evidence="3" id="KW-1185">Reference proteome</keyword>
<feature type="compositionally biased region" description="Polar residues" evidence="1">
    <location>
        <begin position="125"/>
        <end position="135"/>
    </location>
</feature>
<evidence type="ECO:0000313" key="3">
    <source>
        <dbReference type="Proteomes" id="UP000510888"/>
    </source>
</evidence>